<evidence type="ECO:0000313" key="1">
    <source>
        <dbReference type="EMBL" id="CAK5018718.1"/>
    </source>
</evidence>
<dbReference type="Proteomes" id="UP001497535">
    <property type="component" value="Unassembled WGS sequence"/>
</dbReference>
<proteinExistence type="predicted"/>
<organism evidence="1 2">
    <name type="scientific">Meloidogyne enterolobii</name>
    <name type="common">Root-knot nematode worm</name>
    <name type="synonym">Meloidogyne mayaguensis</name>
    <dbReference type="NCBI Taxonomy" id="390850"/>
    <lineage>
        <taxon>Eukaryota</taxon>
        <taxon>Metazoa</taxon>
        <taxon>Ecdysozoa</taxon>
        <taxon>Nematoda</taxon>
        <taxon>Chromadorea</taxon>
        <taxon>Rhabditida</taxon>
        <taxon>Tylenchina</taxon>
        <taxon>Tylenchomorpha</taxon>
        <taxon>Tylenchoidea</taxon>
        <taxon>Meloidogynidae</taxon>
        <taxon>Meloidogyninae</taxon>
        <taxon>Meloidogyne</taxon>
    </lineage>
</organism>
<protein>
    <submittedName>
        <fullName evidence="1">Uncharacterized protein</fullName>
    </submittedName>
</protein>
<dbReference type="EMBL" id="CAVMJV010000003">
    <property type="protein sequence ID" value="CAK5018718.1"/>
    <property type="molecule type" value="Genomic_DNA"/>
</dbReference>
<gene>
    <name evidence="1" type="ORF">MENTE1834_LOCUS3921</name>
</gene>
<evidence type="ECO:0000313" key="2">
    <source>
        <dbReference type="Proteomes" id="UP001497535"/>
    </source>
</evidence>
<reference evidence="1" key="1">
    <citation type="submission" date="2023-11" db="EMBL/GenBank/DDBJ databases">
        <authorList>
            <person name="Poullet M."/>
        </authorList>
    </citation>
    <scope>NUCLEOTIDE SEQUENCE</scope>
    <source>
        <strain evidence="1">E1834</strain>
    </source>
</reference>
<comment type="caution">
    <text evidence="1">The sequence shown here is derived from an EMBL/GenBank/DDBJ whole genome shotgun (WGS) entry which is preliminary data.</text>
</comment>
<accession>A0ACB0XUS0</accession>
<keyword evidence="2" id="KW-1185">Reference proteome</keyword>
<sequence length="96" mass="11001">MLDRDYFRETSCRLPINFEIIKGYNQQSFPHQIQPPNFGTFHTQYSQLHHFPQGFGHVHPSYLTQSQIATDQSSPSSLGSGPSFPTIEDFNKSLNK</sequence>
<name>A0ACB0XUS0_MELEN</name>